<feature type="compositionally biased region" description="Acidic residues" evidence="3">
    <location>
        <begin position="506"/>
        <end position="522"/>
    </location>
</feature>
<dbReference type="SUPFAM" id="SSF51182">
    <property type="entry name" value="RmlC-like cupins"/>
    <property type="match status" value="1"/>
</dbReference>
<comment type="similarity">
    <text evidence="1 2">Belongs to the pirin family.</text>
</comment>
<sequence length="522" mass="58150">MANTLSHANITYRPSSTRGSADHGWLDTKHSFSFASWYDPRYESFGSLRVLNEDRVAPNTGFPTHPHRDAEIFSYILGGELTHRDSMQKKGSESSNKDSFYRMRRGDVQFTTGGKGIAHSEQNEHKADWVHFLQIWALPWKRALPPIYHTDTFPEGDKRKGFVNIITPLKAGPSATPAEEKEGKPAKEGTIPIHADLVFSAGILEPKKVFQYKVGGEGEDLVRSKLNRNVYVHLTESEKWDKKSRVKLAGRENIVLGEGDAAFVTKVNVGDVLTVESLGETDAEVGQPSYASYRGSTGSTTEEESSTPPDFGPQAAVHPSRYSVYSQNRPHSTFLPVQPPAPQQLRAQRVSTPVMDMLRTMQESISQLATARQMEALQDEVDTVREELRVARYHIRVMKAKLESMGDHIEEIGEQALEMGEFARDVNNTMHVQVMNDRRHAWDVINDLAAKMCRTCRETHGAASNTVDVGTDPSQAWSSHEGDVDASEEETSTVEDGGVFIGNMDNSEEEDGEALSDWTDEV</sequence>
<proteinExistence type="inferred from homology"/>
<dbReference type="InterPro" id="IPR003829">
    <property type="entry name" value="Pirin_N_dom"/>
</dbReference>
<keyword evidence="6" id="KW-1185">Reference proteome</keyword>
<dbReference type="InterPro" id="IPR012093">
    <property type="entry name" value="Pirin"/>
</dbReference>
<feature type="region of interest" description="Disordered" evidence="3">
    <location>
        <begin position="283"/>
        <end position="317"/>
    </location>
</feature>
<feature type="domain" description="Pirin N-terminal" evidence="4">
    <location>
        <begin position="18"/>
        <end position="136"/>
    </location>
</feature>
<dbReference type="PANTHER" id="PTHR43212:SF3">
    <property type="entry name" value="QUERCETIN 2,3-DIOXYGENASE"/>
    <property type="match status" value="1"/>
</dbReference>
<organism evidence="5 6">
    <name type="scientific">Lithohypha guttulata</name>
    <dbReference type="NCBI Taxonomy" id="1690604"/>
    <lineage>
        <taxon>Eukaryota</taxon>
        <taxon>Fungi</taxon>
        <taxon>Dikarya</taxon>
        <taxon>Ascomycota</taxon>
        <taxon>Pezizomycotina</taxon>
        <taxon>Eurotiomycetes</taxon>
        <taxon>Chaetothyriomycetidae</taxon>
        <taxon>Chaetothyriales</taxon>
        <taxon>Trichomeriaceae</taxon>
        <taxon>Lithohypha</taxon>
    </lineage>
</organism>
<gene>
    <name evidence="5" type="ORF">LTR05_000834</name>
</gene>
<dbReference type="Gene3D" id="2.60.120.10">
    <property type="entry name" value="Jelly Rolls"/>
    <property type="match status" value="1"/>
</dbReference>
<feature type="compositionally biased region" description="Polar residues" evidence="3">
    <location>
        <begin position="464"/>
        <end position="478"/>
    </location>
</feature>
<evidence type="ECO:0000256" key="2">
    <source>
        <dbReference type="RuleBase" id="RU003457"/>
    </source>
</evidence>
<name>A0AAN7TCK9_9EURO</name>
<dbReference type="EMBL" id="JAVRRJ010000001">
    <property type="protein sequence ID" value="KAK5090659.1"/>
    <property type="molecule type" value="Genomic_DNA"/>
</dbReference>
<evidence type="ECO:0000256" key="1">
    <source>
        <dbReference type="ARBA" id="ARBA00008416"/>
    </source>
</evidence>
<dbReference type="InterPro" id="IPR014710">
    <property type="entry name" value="RmlC-like_jellyroll"/>
</dbReference>
<dbReference type="CDD" id="cd02910">
    <property type="entry name" value="cupin_Yhhw_N"/>
    <property type="match status" value="1"/>
</dbReference>
<feature type="compositionally biased region" description="Acidic residues" evidence="3">
    <location>
        <begin position="484"/>
        <end position="493"/>
    </location>
</feature>
<dbReference type="InterPro" id="IPR011051">
    <property type="entry name" value="RmlC_Cupin_sf"/>
</dbReference>
<comment type="caution">
    <text evidence="5">The sequence shown here is derived from an EMBL/GenBank/DDBJ whole genome shotgun (WGS) entry which is preliminary data.</text>
</comment>
<feature type="region of interest" description="Disordered" evidence="3">
    <location>
        <begin position="1"/>
        <end position="22"/>
    </location>
</feature>
<evidence type="ECO:0000313" key="5">
    <source>
        <dbReference type="EMBL" id="KAK5090659.1"/>
    </source>
</evidence>
<accession>A0AAN7TCK9</accession>
<dbReference type="AlphaFoldDB" id="A0AAN7TCK9"/>
<dbReference type="Proteomes" id="UP001309876">
    <property type="component" value="Unassembled WGS sequence"/>
</dbReference>
<dbReference type="Pfam" id="PF02678">
    <property type="entry name" value="Pirin"/>
    <property type="match status" value="1"/>
</dbReference>
<reference evidence="5 6" key="1">
    <citation type="submission" date="2023-08" db="EMBL/GenBank/DDBJ databases">
        <title>Black Yeasts Isolated from many extreme environments.</title>
        <authorList>
            <person name="Coleine C."/>
            <person name="Stajich J.E."/>
            <person name="Selbmann L."/>
        </authorList>
    </citation>
    <scope>NUCLEOTIDE SEQUENCE [LARGE SCALE GENOMIC DNA]</scope>
    <source>
        <strain evidence="5 6">CCFEE 5910</strain>
    </source>
</reference>
<protein>
    <recommendedName>
        <fullName evidence="4">Pirin N-terminal domain-containing protein</fullName>
    </recommendedName>
</protein>
<evidence type="ECO:0000313" key="6">
    <source>
        <dbReference type="Proteomes" id="UP001309876"/>
    </source>
</evidence>
<evidence type="ECO:0000259" key="4">
    <source>
        <dbReference type="Pfam" id="PF02678"/>
    </source>
</evidence>
<dbReference type="PANTHER" id="PTHR43212">
    <property type="entry name" value="QUERCETIN 2,3-DIOXYGENASE"/>
    <property type="match status" value="1"/>
</dbReference>
<feature type="region of interest" description="Disordered" evidence="3">
    <location>
        <begin position="464"/>
        <end position="522"/>
    </location>
</feature>
<feature type="compositionally biased region" description="Polar residues" evidence="3">
    <location>
        <begin position="1"/>
        <end position="19"/>
    </location>
</feature>
<evidence type="ECO:0000256" key="3">
    <source>
        <dbReference type="SAM" id="MobiDB-lite"/>
    </source>
</evidence>